<keyword evidence="3" id="KW-1185">Reference proteome</keyword>
<evidence type="ECO:0000256" key="1">
    <source>
        <dbReference type="SAM" id="MobiDB-lite"/>
    </source>
</evidence>
<sequence>MHGVFNRSIFALFSKAGDFSIFAFDLVKECTAEERAAAVTKPPRPASPAQIALAAQVLQGLRNPAATAAGPGGSPPAEPSVPEERQSGPQLPQLRSVYVLHADKNGLPISNDPRPSWLIKADELVLDARKQASGGILMIQPVLMDASGDWGKKKQDRPRWLRAILATNRNHARLWGHAMIIRWQPTMPQLTGWQKAQCGRKTTEKVCTKNNERENFNWEKHLMLQEYLQSPQKFEFVLMLDADAAIVKHRVNVLGQIATRMKADGLDVFLTNEDWLQNGERRINGGLIMSKNTVWTNDLFTAPCLQSSFSPVAACASLIGLRGQQCSSNEQICLNDVLWGPGKELVKNRMLLVSGVRYNRGGCTVRHCGEPISDQTMETLKMKDERLEVLHFMGGSKGLAPEALCDGEVDYTGDGPDGYGCKEK</sequence>
<name>A0A813FX66_POLGL</name>
<dbReference type="OrthoDB" id="406793at2759"/>
<gene>
    <name evidence="2" type="ORF">PGLA1383_LOCUS34576</name>
</gene>
<evidence type="ECO:0000313" key="3">
    <source>
        <dbReference type="Proteomes" id="UP000654075"/>
    </source>
</evidence>
<dbReference type="EMBL" id="CAJNNV010026003">
    <property type="protein sequence ID" value="CAE8616908.1"/>
    <property type="molecule type" value="Genomic_DNA"/>
</dbReference>
<protein>
    <submittedName>
        <fullName evidence="2">Uncharacterized protein</fullName>
    </submittedName>
</protein>
<organism evidence="2 3">
    <name type="scientific">Polarella glacialis</name>
    <name type="common">Dinoflagellate</name>
    <dbReference type="NCBI Taxonomy" id="89957"/>
    <lineage>
        <taxon>Eukaryota</taxon>
        <taxon>Sar</taxon>
        <taxon>Alveolata</taxon>
        <taxon>Dinophyceae</taxon>
        <taxon>Suessiales</taxon>
        <taxon>Suessiaceae</taxon>
        <taxon>Polarella</taxon>
    </lineage>
</organism>
<feature type="region of interest" description="Disordered" evidence="1">
    <location>
        <begin position="64"/>
        <end position="88"/>
    </location>
</feature>
<dbReference type="OMA" id="NFNWEKH"/>
<accession>A0A813FX66</accession>
<proteinExistence type="predicted"/>
<dbReference type="Proteomes" id="UP000654075">
    <property type="component" value="Unassembled WGS sequence"/>
</dbReference>
<comment type="caution">
    <text evidence="2">The sequence shown here is derived from an EMBL/GenBank/DDBJ whole genome shotgun (WGS) entry which is preliminary data.</text>
</comment>
<evidence type="ECO:0000313" key="2">
    <source>
        <dbReference type="EMBL" id="CAE8616908.1"/>
    </source>
</evidence>
<dbReference type="AlphaFoldDB" id="A0A813FX66"/>
<reference evidence="2" key="1">
    <citation type="submission" date="2021-02" db="EMBL/GenBank/DDBJ databases">
        <authorList>
            <person name="Dougan E. K."/>
            <person name="Rhodes N."/>
            <person name="Thang M."/>
            <person name="Chan C."/>
        </authorList>
    </citation>
    <scope>NUCLEOTIDE SEQUENCE</scope>
</reference>